<proteinExistence type="predicted"/>
<evidence type="ECO:0000313" key="2">
    <source>
        <dbReference type="WBParaSite" id="RSKR_0000768900.1"/>
    </source>
</evidence>
<dbReference type="Proteomes" id="UP000095286">
    <property type="component" value="Unplaced"/>
</dbReference>
<organism evidence="1 2">
    <name type="scientific">Rhabditophanes sp. KR3021</name>
    <dbReference type="NCBI Taxonomy" id="114890"/>
    <lineage>
        <taxon>Eukaryota</taxon>
        <taxon>Metazoa</taxon>
        <taxon>Ecdysozoa</taxon>
        <taxon>Nematoda</taxon>
        <taxon>Chromadorea</taxon>
        <taxon>Rhabditida</taxon>
        <taxon>Tylenchina</taxon>
        <taxon>Panagrolaimomorpha</taxon>
        <taxon>Strongyloidoidea</taxon>
        <taxon>Alloionematidae</taxon>
        <taxon>Rhabditophanes</taxon>
    </lineage>
</organism>
<reference evidence="2" key="1">
    <citation type="submission" date="2016-11" db="UniProtKB">
        <authorList>
            <consortium name="WormBaseParasite"/>
        </authorList>
    </citation>
    <scope>IDENTIFICATION</scope>
    <source>
        <strain evidence="2">KR3021</strain>
    </source>
</reference>
<sequence length="288" mass="32178">MAEINELSSVSFDMPPTPAANDKVDEAKHGARVMNQKVSSFLEGQIETTIQEYKLLTNMNDATTQRYNDMKHVAKTVSEKFSDLNNRCDQLQAFLQQIDSIDKSSKELETVVNHLDDYKMQKIYILAIISLTCLLSVYGDGVLDMAKNIGISKLTDFFGKSGFSTKDLEAKNSKDLLGKVAMTGELINLFTKSKSDLAALANGEQKTAIEKLGAVKDIFMNFKKTFEENPGAFDLLKNNWKSVVEEIFKANNLQVLLPLLSKINSASTMSFGAITFIVPFMIAFIYRY</sequence>
<protein>
    <submittedName>
        <fullName evidence="2">Conserved domain protein</fullName>
    </submittedName>
</protein>
<name>A0AC35U4W6_9BILA</name>
<accession>A0AC35U4W6</accession>
<dbReference type="WBParaSite" id="RSKR_0000768900.1">
    <property type="protein sequence ID" value="RSKR_0000768900.1"/>
    <property type="gene ID" value="RSKR_0000768900"/>
</dbReference>
<evidence type="ECO:0000313" key="1">
    <source>
        <dbReference type="Proteomes" id="UP000095286"/>
    </source>
</evidence>